<dbReference type="SUPFAM" id="SSF52096">
    <property type="entry name" value="ClpP/crotonase"/>
    <property type="match status" value="1"/>
</dbReference>
<evidence type="ECO:0000313" key="9">
    <source>
        <dbReference type="Proteomes" id="UP000190285"/>
    </source>
</evidence>
<protein>
    <recommendedName>
        <fullName evidence="6">short-chain-enoyl-CoA hydratase</fullName>
        <ecNumber evidence="6">4.2.1.150</ecNumber>
    </recommendedName>
</protein>
<dbReference type="InterPro" id="IPR014748">
    <property type="entry name" value="Enoyl-CoA_hydra_C"/>
</dbReference>
<dbReference type="InterPro" id="IPR018376">
    <property type="entry name" value="Enoyl-CoA_hyd/isom_CS"/>
</dbReference>
<comment type="catalytic activity">
    <reaction evidence="5">
        <text>a short-chain (3S)-3-hydroxyacyl-CoA = a short-chain (2E)-enoyl-CoA + H2O</text>
        <dbReference type="Rhea" id="RHEA:52664"/>
        <dbReference type="ChEBI" id="CHEBI:15377"/>
        <dbReference type="ChEBI" id="CHEBI:87488"/>
        <dbReference type="ChEBI" id="CHEBI:136760"/>
        <dbReference type="EC" id="4.2.1.150"/>
    </reaction>
</comment>
<dbReference type="CDD" id="cd06558">
    <property type="entry name" value="crotonase-like"/>
    <property type="match status" value="1"/>
</dbReference>
<dbReference type="InterPro" id="IPR029045">
    <property type="entry name" value="ClpP/crotonase-like_dom_sf"/>
</dbReference>
<evidence type="ECO:0000256" key="6">
    <source>
        <dbReference type="ARBA" id="ARBA00067035"/>
    </source>
</evidence>
<sequence length="258" mass="27884">MDKVLLEKQGNIAILTLNNPKTLNALNGEFMSQIDKAIDEVNEDPNIYVLIITGTKKAFIAGADIKEMLPLTAAQTLEWGKIGSDLNTKIENLRIPVIAGLNGFALGGGCELAMACDIRIASEKAKFGQPECGLGITPGAGGTQRLPRIVGVGKAKELLYTGKIINAKEAFEIGLVNKVVDHEDLLDECLKMAEEIGANAQIAVQQIKRSVNMGVETDIETGLAYELQAFSVCNATEDKKIGMEAFLNKSKEKKFIYK</sequence>
<dbReference type="PANTHER" id="PTHR11941:SF54">
    <property type="entry name" value="ENOYL-COA HYDRATASE, MITOCHONDRIAL"/>
    <property type="match status" value="1"/>
</dbReference>
<dbReference type="PANTHER" id="PTHR11941">
    <property type="entry name" value="ENOYL-COA HYDRATASE-RELATED"/>
    <property type="match status" value="1"/>
</dbReference>
<dbReference type="GO" id="GO:0006635">
    <property type="term" value="P:fatty acid beta-oxidation"/>
    <property type="evidence" value="ECO:0007669"/>
    <property type="project" value="TreeGrafter"/>
</dbReference>
<evidence type="ECO:0000256" key="7">
    <source>
        <dbReference type="RuleBase" id="RU003707"/>
    </source>
</evidence>
<evidence type="ECO:0000256" key="4">
    <source>
        <dbReference type="ARBA" id="ARBA00023239"/>
    </source>
</evidence>
<dbReference type="EC" id="4.2.1.150" evidence="6"/>
<comment type="subunit">
    <text evidence="3">Homotetramer.</text>
</comment>
<proteinExistence type="inferred from homology"/>
<dbReference type="PROSITE" id="PS00166">
    <property type="entry name" value="ENOYL_COA_HYDRATASE"/>
    <property type="match status" value="1"/>
</dbReference>
<dbReference type="FunFam" id="1.10.12.10:FF:000001">
    <property type="entry name" value="Probable enoyl-CoA hydratase, mitochondrial"/>
    <property type="match status" value="1"/>
</dbReference>
<name>A0A1T5IBE0_9FIRM</name>
<dbReference type="Gene3D" id="1.10.12.10">
    <property type="entry name" value="Lyase 2-enoyl-coa Hydratase, Chain A, domain 2"/>
    <property type="match status" value="1"/>
</dbReference>
<reference evidence="9" key="1">
    <citation type="submission" date="2017-02" db="EMBL/GenBank/DDBJ databases">
        <authorList>
            <person name="Varghese N."/>
            <person name="Submissions S."/>
        </authorList>
    </citation>
    <scope>NUCLEOTIDE SEQUENCE [LARGE SCALE GENOMIC DNA]</scope>
    <source>
        <strain evidence="9">M1</strain>
    </source>
</reference>
<dbReference type="STRING" id="36842.SAMN02194393_00140"/>
<keyword evidence="4" id="KW-0456">Lyase</keyword>
<keyword evidence="9" id="KW-1185">Reference proteome</keyword>
<evidence type="ECO:0000256" key="1">
    <source>
        <dbReference type="ARBA" id="ARBA00005086"/>
    </source>
</evidence>
<dbReference type="OrthoDB" id="9775794at2"/>
<dbReference type="Pfam" id="PF00378">
    <property type="entry name" value="ECH_1"/>
    <property type="match status" value="1"/>
</dbReference>
<dbReference type="Gene3D" id="3.90.226.10">
    <property type="entry name" value="2-enoyl-CoA Hydratase, Chain A, domain 1"/>
    <property type="match status" value="1"/>
</dbReference>
<evidence type="ECO:0000313" key="8">
    <source>
        <dbReference type="EMBL" id="SKC36292.1"/>
    </source>
</evidence>
<dbReference type="AlphaFoldDB" id="A0A1T5IBE0"/>
<accession>A0A1T5IBE0</accession>
<organism evidence="8 9">
    <name type="scientific">Maledivibacter halophilus</name>
    <dbReference type="NCBI Taxonomy" id="36842"/>
    <lineage>
        <taxon>Bacteria</taxon>
        <taxon>Bacillati</taxon>
        <taxon>Bacillota</taxon>
        <taxon>Clostridia</taxon>
        <taxon>Peptostreptococcales</taxon>
        <taxon>Caminicellaceae</taxon>
        <taxon>Maledivibacter</taxon>
    </lineage>
</organism>
<evidence type="ECO:0000256" key="5">
    <source>
        <dbReference type="ARBA" id="ARBA00050624"/>
    </source>
</evidence>
<dbReference type="GO" id="GO:0018812">
    <property type="term" value="F:3-hydroxyacyl-CoA dehydratase activity"/>
    <property type="evidence" value="ECO:0007669"/>
    <property type="project" value="UniProtKB-EC"/>
</dbReference>
<dbReference type="Proteomes" id="UP000190285">
    <property type="component" value="Unassembled WGS sequence"/>
</dbReference>
<evidence type="ECO:0000256" key="2">
    <source>
        <dbReference type="ARBA" id="ARBA00005254"/>
    </source>
</evidence>
<evidence type="ECO:0000256" key="3">
    <source>
        <dbReference type="ARBA" id="ARBA00011881"/>
    </source>
</evidence>
<gene>
    <name evidence="8" type="ORF">SAMN02194393_00140</name>
</gene>
<comment type="pathway">
    <text evidence="1">Lipid metabolism; butanoate metabolism.</text>
</comment>
<dbReference type="RefSeq" id="WP_139380218.1">
    <property type="nucleotide sequence ID" value="NZ_FUZT01000001.1"/>
</dbReference>
<dbReference type="EMBL" id="FUZT01000001">
    <property type="protein sequence ID" value="SKC36292.1"/>
    <property type="molecule type" value="Genomic_DNA"/>
</dbReference>
<dbReference type="FunFam" id="3.90.226.10:FF:000009">
    <property type="entry name" value="Carnitinyl-CoA dehydratase"/>
    <property type="match status" value="1"/>
</dbReference>
<comment type="similarity">
    <text evidence="2 7">Belongs to the enoyl-CoA hydratase/isomerase family.</text>
</comment>
<dbReference type="InterPro" id="IPR001753">
    <property type="entry name" value="Enoyl-CoA_hydra/iso"/>
</dbReference>